<proteinExistence type="predicted"/>
<evidence type="ECO:0000313" key="1">
    <source>
        <dbReference type="EMBL" id="OIJ05102.1"/>
    </source>
</evidence>
<gene>
    <name evidence="2" type="ORF">AWH56_008890</name>
    <name evidence="1" type="ORF">AWH56_22215</name>
</gene>
<organism evidence="1 3">
    <name type="scientific">Anaerobacillus isosaccharinicus</name>
    <dbReference type="NCBI Taxonomy" id="1532552"/>
    <lineage>
        <taxon>Bacteria</taxon>
        <taxon>Bacillati</taxon>
        <taxon>Bacillota</taxon>
        <taxon>Bacilli</taxon>
        <taxon>Bacillales</taxon>
        <taxon>Bacillaceae</taxon>
        <taxon>Anaerobacillus</taxon>
    </lineage>
</organism>
<reference evidence="2 3" key="3">
    <citation type="journal article" date="2019" name="Int. J. Syst. Evol. Microbiol.">
        <title>Anaerobacillus isosaccharinicus sp. nov., an alkaliphilic bacterium which degrades isosaccharinic acid.</title>
        <authorList>
            <person name="Bassil N.M."/>
            <person name="Lloyd J.R."/>
        </authorList>
    </citation>
    <scope>NUCLEOTIDE SEQUENCE [LARGE SCALE GENOMIC DNA]</scope>
    <source>
        <strain evidence="2 3">NB2006</strain>
    </source>
</reference>
<dbReference type="KEGG" id="aia:AWH56_008890"/>
<keyword evidence="3" id="KW-1185">Reference proteome</keyword>
<dbReference type="EMBL" id="LQXD01000194">
    <property type="protein sequence ID" value="OIJ05102.1"/>
    <property type="molecule type" value="Genomic_DNA"/>
</dbReference>
<sequence length="119" mass="13819">MNTCQNCLEPVQETFAEVCYPCVVESGLAPEFYSEVQGEEIEKYMPIPLNDDLNCNLMVEVYISEKSFFKVNADWLTNFVKREFDQELDEFIFSNNYQASQPIFNAALIDFENSDILPF</sequence>
<dbReference type="RefSeq" id="WP_071319111.1">
    <property type="nucleotide sequence ID" value="NZ_CP063356.2"/>
</dbReference>
<accession>A0A1S2KY25</accession>
<protein>
    <submittedName>
        <fullName evidence="1">Uncharacterized protein</fullName>
    </submittedName>
</protein>
<evidence type="ECO:0000313" key="3">
    <source>
        <dbReference type="Proteomes" id="UP000180175"/>
    </source>
</evidence>
<reference evidence="2" key="4">
    <citation type="submission" date="2020-10" db="EMBL/GenBank/DDBJ databases">
        <authorList>
            <person name="Bassil N.M."/>
            <person name="Lloyd J.R."/>
        </authorList>
    </citation>
    <scope>NUCLEOTIDE SEQUENCE</scope>
    <source>
        <strain evidence="2">NB2006</strain>
    </source>
</reference>
<reference evidence="1 3" key="1">
    <citation type="submission" date="2016-10" db="EMBL/GenBank/DDBJ databases">
        <title>Draft genome sequences of four alkaliphilic bacteria belonging to the Anaerobacillus genus.</title>
        <authorList>
            <person name="Bassil N.M."/>
            <person name="Lloyd J.R."/>
        </authorList>
    </citation>
    <scope>NUCLEOTIDE SEQUENCE [LARGE SCALE GENOMIC DNA]</scope>
    <source>
        <strain evidence="1 3">NB2006</strain>
    </source>
</reference>
<evidence type="ECO:0000313" key="2">
    <source>
        <dbReference type="EMBL" id="QOY37677.1"/>
    </source>
</evidence>
<reference evidence="2 3" key="2">
    <citation type="journal article" date="2017" name="Genome Announc.">
        <title>Draft Genome Sequences of Four Alkaliphilic Bacteria Belonging to the Anaerobacillus Genus.</title>
        <authorList>
            <person name="Bassil N.M."/>
            <person name="Lloyd J.R."/>
        </authorList>
    </citation>
    <scope>NUCLEOTIDE SEQUENCE [LARGE SCALE GENOMIC DNA]</scope>
    <source>
        <strain evidence="2 3">NB2006</strain>
    </source>
</reference>
<dbReference type="EMBL" id="CP063356">
    <property type="protein sequence ID" value="QOY37677.1"/>
    <property type="molecule type" value="Genomic_DNA"/>
</dbReference>
<dbReference type="AlphaFoldDB" id="A0A1S2KY25"/>
<dbReference type="Proteomes" id="UP000180175">
    <property type="component" value="Chromosome"/>
</dbReference>
<name>A0A1S2KY25_9BACI</name>